<dbReference type="Proteomes" id="UP000756132">
    <property type="component" value="Chromosome 4"/>
</dbReference>
<dbReference type="RefSeq" id="XP_047760713.1">
    <property type="nucleotide sequence ID" value="XM_047904045.1"/>
</dbReference>
<evidence type="ECO:0000313" key="4">
    <source>
        <dbReference type="Proteomes" id="UP000756132"/>
    </source>
</evidence>
<keyword evidence="2" id="KW-1133">Transmembrane helix</keyword>
<gene>
    <name evidence="3" type="ORF">CLAFUR5_04897</name>
</gene>
<feature type="region of interest" description="Disordered" evidence="1">
    <location>
        <begin position="1"/>
        <end position="29"/>
    </location>
</feature>
<proteinExistence type="predicted"/>
<keyword evidence="2" id="KW-0812">Transmembrane</keyword>
<accession>A0A9Q8LFB6</accession>
<dbReference type="GeneID" id="71984775"/>
<dbReference type="EMBL" id="CP090166">
    <property type="protein sequence ID" value="UJO16347.1"/>
    <property type="molecule type" value="Genomic_DNA"/>
</dbReference>
<protein>
    <submittedName>
        <fullName evidence="3">Uncharacterized protein</fullName>
    </submittedName>
</protein>
<evidence type="ECO:0000313" key="3">
    <source>
        <dbReference type="EMBL" id="UJO16347.1"/>
    </source>
</evidence>
<dbReference type="AlphaFoldDB" id="A0A9Q8LFB6"/>
<keyword evidence="2" id="KW-0472">Membrane</keyword>
<dbReference type="KEGG" id="ffu:CLAFUR5_04897"/>
<reference evidence="3" key="2">
    <citation type="journal article" date="2022" name="Microb. Genom.">
        <title>A chromosome-scale genome assembly of the tomato pathogen Cladosporium fulvum reveals a compartmentalized genome architecture and the presence of a dispensable chromosome.</title>
        <authorList>
            <person name="Zaccaron A.Z."/>
            <person name="Chen L.H."/>
            <person name="Samaras A."/>
            <person name="Stergiopoulos I."/>
        </authorList>
    </citation>
    <scope>NUCLEOTIDE SEQUENCE</scope>
    <source>
        <strain evidence="3">Race5_Kim</strain>
    </source>
</reference>
<feature type="region of interest" description="Disordered" evidence="1">
    <location>
        <begin position="51"/>
        <end position="96"/>
    </location>
</feature>
<dbReference type="OrthoDB" id="5243606at2759"/>
<keyword evidence="4" id="KW-1185">Reference proteome</keyword>
<feature type="transmembrane region" description="Helical" evidence="2">
    <location>
        <begin position="109"/>
        <end position="137"/>
    </location>
</feature>
<name>A0A9Q8LFB6_PASFU</name>
<evidence type="ECO:0000256" key="1">
    <source>
        <dbReference type="SAM" id="MobiDB-lite"/>
    </source>
</evidence>
<feature type="compositionally biased region" description="Polar residues" evidence="1">
    <location>
        <begin position="75"/>
        <end position="91"/>
    </location>
</feature>
<reference evidence="3" key="1">
    <citation type="submission" date="2021-12" db="EMBL/GenBank/DDBJ databases">
        <authorList>
            <person name="Zaccaron A."/>
            <person name="Stergiopoulos I."/>
        </authorList>
    </citation>
    <scope>NUCLEOTIDE SEQUENCE</scope>
    <source>
        <strain evidence="3">Race5_Kim</strain>
    </source>
</reference>
<evidence type="ECO:0000256" key="2">
    <source>
        <dbReference type="SAM" id="Phobius"/>
    </source>
</evidence>
<organism evidence="3 4">
    <name type="scientific">Passalora fulva</name>
    <name type="common">Tomato leaf mold</name>
    <name type="synonym">Cladosporium fulvum</name>
    <dbReference type="NCBI Taxonomy" id="5499"/>
    <lineage>
        <taxon>Eukaryota</taxon>
        <taxon>Fungi</taxon>
        <taxon>Dikarya</taxon>
        <taxon>Ascomycota</taxon>
        <taxon>Pezizomycotina</taxon>
        <taxon>Dothideomycetes</taxon>
        <taxon>Dothideomycetidae</taxon>
        <taxon>Mycosphaerellales</taxon>
        <taxon>Mycosphaerellaceae</taxon>
        <taxon>Fulvia</taxon>
    </lineage>
</organism>
<sequence length="146" mass="15451">MFSHFTKAQLPGSQQSLSRKSPMPTLASPANADSALEVLGTRIDAAAEEALYASERDSPTVEQPLLAQDDGRSQRYGSSDLGSTASSVSDTKSGDSGVENHEYLTGGQLVAAMCGIGCVFFIVLLDFSILSTAIPYITSEFHSLQE</sequence>